<gene>
    <name evidence="8" type="ORF">GCM10011572_52950</name>
    <name evidence="9" type="ORF">GM672_23800</name>
</gene>
<dbReference type="EMBL" id="WNKZ01000101">
    <property type="protein sequence ID" value="MTV55753.1"/>
    <property type="molecule type" value="Genomic_DNA"/>
</dbReference>
<keyword evidence="2" id="KW-0813">Transport</keyword>
<dbReference type="InterPro" id="IPR048279">
    <property type="entry name" value="MdtK-like"/>
</dbReference>
<dbReference type="Pfam" id="PF01554">
    <property type="entry name" value="MatE"/>
    <property type="match status" value="2"/>
</dbReference>
<dbReference type="Proteomes" id="UP000622638">
    <property type="component" value="Unassembled WGS sequence"/>
</dbReference>
<evidence type="ECO:0000256" key="4">
    <source>
        <dbReference type="ARBA" id="ARBA00022692"/>
    </source>
</evidence>
<feature type="transmembrane region" description="Helical" evidence="7">
    <location>
        <begin position="353"/>
        <end position="371"/>
    </location>
</feature>
<evidence type="ECO:0000256" key="2">
    <source>
        <dbReference type="ARBA" id="ARBA00022448"/>
    </source>
</evidence>
<feature type="transmembrane region" description="Helical" evidence="7">
    <location>
        <begin position="127"/>
        <end position="150"/>
    </location>
</feature>
<evidence type="ECO:0000313" key="8">
    <source>
        <dbReference type="EMBL" id="GGC24957.1"/>
    </source>
</evidence>
<keyword evidence="6 7" id="KW-0472">Membrane</keyword>
<evidence type="ECO:0000313" key="11">
    <source>
        <dbReference type="Proteomes" id="UP000622638"/>
    </source>
</evidence>
<dbReference type="GO" id="GO:0042910">
    <property type="term" value="F:xenobiotic transmembrane transporter activity"/>
    <property type="evidence" value="ECO:0007669"/>
    <property type="project" value="InterPro"/>
</dbReference>
<feature type="transmembrane region" description="Helical" evidence="7">
    <location>
        <begin position="40"/>
        <end position="61"/>
    </location>
</feature>
<dbReference type="Proteomes" id="UP000430634">
    <property type="component" value="Unassembled WGS sequence"/>
</dbReference>
<evidence type="ECO:0000256" key="6">
    <source>
        <dbReference type="ARBA" id="ARBA00023136"/>
    </source>
</evidence>
<reference evidence="9 10" key="3">
    <citation type="submission" date="2019-11" db="EMBL/GenBank/DDBJ databases">
        <title>Type strains purchased from KCTC, JCM and DSMZ.</title>
        <authorList>
            <person name="Lu H."/>
        </authorList>
    </citation>
    <scope>NUCLEOTIDE SEQUENCE [LARGE SCALE GENOMIC DNA]</scope>
    <source>
        <strain evidence="9 10">KCTC 52429</strain>
    </source>
</reference>
<feature type="transmembrane region" description="Helical" evidence="7">
    <location>
        <begin position="319"/>
        <end position="341"/>
    </location>
</feature>
<dbReference type="EMBL" id="BMKG01000045">
    <property type="protein sequence ID" value="GGC24957.1"/>
    <property type="molecule type" value="Genomic_DNA"/>
</dbReference>
<dbReference type="InterPro" id="IPR047135">
    <property type="entry name" value="YsiQ"/>
</dbReference>
<dbReference type="CDD" id="cd13134">
    <property type="entry name" value="MATE_like_8"/>
    <property type="match status" value="1"/>
</dbReference>
<comment type="caution">
    <text evidence="9">The sequence shown here is derived from an EMBL/GenBank/DDBJ whole genome shotgun (WGS) entry which is preliminary data.</text>
</comment>
<accession>A0A6I3T2I1</accession>
<sequence>MSVENTKFYKLTTPIFIQMVLLVVIFLTDTVFLSRVSDAAVAGVGGMMPLLLSGIALMHAFSDSGTSLLGQALGAGQPRRVSAVFAVMLLIGLLVGCSLSLSFYGLSGRLGNWMGFSPDVAEASRQYVLYIAPLFLMDAFFINLNSLLFAHGETRWNMYAAIGSAVTNFVCNIGLMYEWVPGWRLGPAEVAMATLAAQIPPILIMAYAVFVRLGVRLRLNTISRTDAVWGLKRLLRIGLPATVEPVSQNASQLVMMSMLAITGTAAVAAFAYGKNLFVLLSYAGGISIGIGTQIVVSHYQGKGAFAQADSRLKTSLKQFIPFAILVVILVNLGAHWILGLLTHDPEIIRMGQLVLLYLLIIEPMRAANFIIYPSLRGSGDVNVPVAASIVAHWGFGVGLAWYLAMHLGWGMAGVLAGIAADELVRAMVNLQRWHAGHWQAYCTPATAASPSA</sequence>
<evidence type="ECO:0000313" key="10">
    <source>
        <dbReference type="Proteomes" id="UP000430634"/>
    </source>
</evidence>
<comment type="subcellular location">
    <subcellularLocation>
        <location evidence="1">Cell inner membrane</location>
        <topology evidence="1">Multi-pass membrane protein</topology>
    </subcellularLocation>
</comment>
<dbReference type="AlphaFoldDB" id="A0A6I3T2I1"/>
<feature type="transmembrane region" description="Helical" evidence="7">
    <location>
        <begin position="189"/>
        <end position="210"/>
    </location>
</feature>
<feature type="transmembrane region" description="Helical" evidence="7">
    <location>
        <begin position="156"/>
        <end position="177"/>
    </location>
</feature>
<evidence type="ECO:0000256" key="7">
    <source>
        <dbReference type="SAM" id="Phobius"/>
    </source>
</evidence>
<feature type="transmembrane region" description="Helical" evidence="7">
    <location>
        <begin position="253"/>
        <end position="272"/>
    </location>
</feature>
<feature type="transmembrane region" description="Helical" evidence="7">
    <location>
        <begin position="279"/>
        <end position="299"/>
    </location>
</feature>
<reference evidence="8" key="4">
    <citation type="submission" date="2024-05" db="EMBL/GenBank/DDBJ databases">
        <authorList>
            <person name="Sun Q."/>
            <person name="Zhou Y."/>
        </authorList>
    </citation>
    <scope>NUCLEOTIDE SEQUENCE</scope>
    <source>
        <strain evidence="8">CGMCC 1.15931</strain>
    </source>
</reference>
<dbReference type="GO" id="GO:0015297">
    <property type="term" value="F:antiporter activity"/>
    <property type="evidence" value="ECO:0007669"/>
    <property type="project" value="InterPro"/>
</dbReference>
<dbReference type="PANTHER" id="PTHR42925">
    <property type="entry name" value="MULTIDRUG AND TOXIN EFFLUX PROTEIN MATE FAMILY"/>
    <property type="match status" value="1"/>
</dbReference>
<evidence type="ECO:0000256" key="1">
    <source>
        <dbReference type="ARBA" id="ARBA00004429"/>
    </source>
</evidence>
<dbReference type="NCBIfam" id="TIGR00797">
    <property type="entry name" value="matE"/>
    <property type="match status" value="1"/>
</dbReference>
<name>A0A6I3T2I1_9BURK</name>
<protein>
    <submittedName>
        <fullName evidence="9">MATE family efflux transporter</fullName>
    </submittedName>
</protein>
<organism evidence="9 10">
    <name type="scientific">Pseudoduganella buxea</name>
    <dbReference type="NCBI Taxonomy" id="1949069"/>
    <lineage>
        <taxon>Bacteria</taxon>
        <taxon>Pseudomonadati</taxon>
        <taxon>Pseudomonadota</taxon>
        <taxon>Betaproteobacteria</taxon>
        <taxon>Burkholderiales</taxon>
        <taxon>Oxalobacteraceae</taxon>
        <taxon>Telluria group</taxon>
        <taxon>Pseudoduganella</taxon>
    </lineage>
</organism>
<evidence type="ECO:0000256" key="5">
    <source>
        <dbReference type="ARBA" id="ARBA00022989"/>
    </source>
</evidence>
<feature type="transmembrane region" description="Helical" evidence="7">
    <location>
        <begin position="81"/>
        <end position="106"/>
    </location>
</feature>
<dbReference type="PANTHER" id="PTHR42925:SF1">
    <property type="entry name" value="VIRULENCE FACTOR MVIN"/>
    <property type="match status" value="1"/>
</dbReference>
<dbReference type="RefSeq" id="WP_155473013.1">
    <property type="nucleotide sequence ID" value="NZ_BMKG01000045.1"/>
</dbReference>
<feature type="transmembrane region" description="Helical" evidence="7">
    <location>
        <begin position="15"/>
        <end position="33"/>
    </location>
</feature>
<dbReference type="InterPro" id="IPR002528">
    <property type="entry name" value="MATE_fam"/>
</dbReference>
<evidence type="ECO:0000256" key="3">
    <source>
        <dbReference type="ARBA" id="ARBA00022475"/>
    </source>
</evidence>
<dbReference type="GO" id="GO:0005886">
    <property type="term" value="C:plasma membrane"/>
    <property type="evidence" value="ECO:0007669"/>
    <property type="project" value="UniProtKB-SubCell"/>
</dbReference>
<proteinExistence type="predicted"/>
<reference evidence="11" key="2">
    <citation type="journal article" date="2019" name="Int. J. Syst. Evol. Microbiol.">
        <title>The Global Catalogue of Microorganisms (GCM) 10K type strain sequencing project: providing services to taxonomists for standard genome sequencing and annotation.</title>
        <authorList>
            <consortium name="The Broad Institute Genomics Platform"/>
            <consortium name="The Broad Institute Genome Sequencing Center for Infectious Disease"/>
            <person name="Wu L."/>
            <person name="Ma J."/>
        </authorList>
    </citation>
    <scope>NUCLEOTIDE SEQUENCE [LARGE SCALE GENOMIC DNA]</scope>
    <source>
        <strain evidence="11">CGMCC 1.15931</strain>
    </source>
</reference>
<keyword evidence="5 7" id="KW-1133">Transmembrane helix</keyword>
<keyword evidence="3" id="KW-1003">Cell membrane</keyword>
<dbReference type="OrthoDB" id="9806302at2"/>
<keyword evidence="4 7" id="KW-0812">Transmembrane</keyword>
<dbReference type="PIRSF" id="PIRSF006603">
    <property type="entry name" value="DinF"/>
    <property type="match status" value="1"/>
</dbReference>
<evidence type="ECO:0000313" key="9">
    <source>
        <dbReference type="EMBL" id="MTV55753.1"/>
    </source>
</evidence>
<keyword evidence="11" id="KW-1185">Reference proteome</keyword>
<reference evidence="8" key="1">
    <citation type="journal article" date="2014" name="Int. J. Syst. Evol. Microbiol.">
        <title>Complete genome of a new Firmicutes species belonging to the dominant human colonic microbiota ('Ruminococcus bicirculans') reveals two chromosomes and a selective capacity to utilize plant glucans.</title>
        <authorList>
            <consortium name="NISC Comparative Sequencing Program"/>
            <person name="Wegmann U."/>
            <person name="Louis P."/>
            <person name="Goesmann A."/>
            <person name="Henrissat B."/>
            <person name="Duncan S.H."/>
            <person name="Flint H.J."/>
        </authorList>
    </citation>
    <scope>NUCLEOTIDE SEQUENCE</scope>
    <source>
        <strain evidence="8">CGMCC 1.15931</strain>
    </source>
</reference>